<accession>A0ABU8KIF3</accession>
<feature type="transmembrane region" description="Helical" evidence="1">
    <location>
        <begin position="46"/>
        <end position="67"/>
    </location>
</feature>
<dbReference type="EMBL" id="JAPYKO010000023">
    <property type="protein sequence ID" value="MEI9405481.1"/>
    <property type="molecule type" value="Genomic_DNA"/>
</dbReference>
<evidence type="ECO:0000313" key="2">
    <source>
        <dbReference type="EMBL" id="MEI9405481.1"/>
    </source>
</evidence>
<feature type="transmembrane region" description="Helical" evidence="1">
    <location>
        <begin position="12"/>
        <end position="34"/>
    </location>
</feature>
<feature type="transmembrane region" description="Helical" evidence="1">
    <location>
        <begin position="79"/>
        <end position="100"/>
    </location>
</feature>
<protein>
    <recommendedName>
        <fullName evidence="4">DUF4383 domain-containing protein</fullName>
    </recommendedName>
</protein>
<evidence type="ECO:0008006" key="4">
    <source>
        <dbReference type="Google" id="ProtNLM"/>
    </source>
</evidence>
<keyword evidence="1" id="KW-0812">Transmembrane</keyword>
<feature type="transmembrane region" description="Helical" evidence="1">
    <location>
        <begin position="112"/>
        <end position="133"/>
    </location>
</feature>
<keyword evidence="1" id="KW-1133">Transmembrane helix</keyword>
<sequence length="137" mass="14198">MTPFFGNLLVRFNAGFLILASVGGLATDIAGSFFGRGAEAVLLNNAPGTGIGFIEAHGLALIIGVTLWRTAYSRNWHAVLAAVHVLLGTANLLFWQFFIAADVLVVGGVTTAAHWLFVVAHLAALAGSARVAAASSH</sequence>
<evidence type="ECO:0000256" key="1">
    <source>
        <dbReference type="SAM" id="Phobius"/>
    </source>
</evidence>
<dbReference type="Proteomes" id="UP001366503">
    <property type="component" value="Unassembled WGS sequence"/>
</dbReference>
<dbReference type="RefSeq" id="WP_337095685.1">
    <property type="nucleotide sequence ID" value="NZ_JAPYKO010000023.1"/>
</dbReference>
<gene>
    <name evidence="2" type="ORF">O7A05_25415</name>
</gene>
<organism evidence="2 3">
    <name type="scientific">Mesorhizobium argentiipisi</name>
    <dbReference type="NCBI Taxonomy" id="3015175"/>
    <lineage>
        <taxon>Bacteria</taxon>
        <taxon>Pseudomonadati</taxon>
        <taxon>Pseudomonadota</taxon>
        <taxon>Alphaproteobacteria</taxon>
        <taxon>Hyphomicrobiales</taxon>
        <taxon>Phyllobacteriaceae</taxon>
        <taxon>Mesorhizobium</taxon>
    </lineage>
</organism>
<name>A0ABU8KIF3_9HYPH</name>
<evidence type="ECO:0000313" key="3">
    <source>
        <dbReference type="Proteomes" id="UP001366503"/>
    </source>
</evidence>
<reference evidence="2 3" key="1">
    <citation type="submission" date="2022-12" db="EMBL/GenBank/DDBJ databases">
        <authorList>
            <person name="Muema E."/>
        </authorList>
    </citation>
    <scope>NUCLEOTIDE SEQUENCE [LARGE SCALE GENOMIC DNA]</scope>
    <source>
        <strain evidence="3">1330</strain>
    </source>
</reference>
<comment type="caution">
    <text evidence="2">The sequence shown here is derived from an EMBL/GenBank/DDBJ whole genome shotgun (WGS) entry which is preliminary data.</text>
</comment>
<keyword evidence="3" id="KW-1185">Reference proteome</keyword>
<proteinExistence type="predicted"/>
<keyword evidence="1" id="KW-0472">Membrane</keyword>